<reference evidence="2" key="2">
    <citation type="submission" date="2023-06" db="EMBL/GenBank/DDBJ databases">
        <authorList>
            <person name="Swenson N.G."/>
            <person name="Wegrzyn J.L."/>
            <person name="Mcevoy S.L."/>
        </authorList>
    </citation>
    <scope>NUCLEOTIDE SEQUENCE</scope>
    <source>
        <strain evidence="2">NS2018</strain>
        <tissue evidence="2">Leaf</tissue>
    </source>
</reference>
<evidence type="ECO:0000313" key="2">
    <source>
        <dbReference type="EMBL" id="KAK0601483.1"/>
    </source>
</evidence>
<evidence type="ECO:0000313" key="3">
    <source>
        <dbReference type="Proteomes" id="UP001168877"/>
    </source>
</evidence>
<comment type="caution">
    <text evidence="2">The sequence shown here is derived from an EMBL/GenBank/DDBJ whole genome shotgun (WGS) entry which is preliminary data.</text>
</comment>
<gene>
    <name evidence="2" type="ORF">LWI29_024712</name>
</gene>
<dbReference type="Proteomes" id="UP001168877">
    <property type="component" value="Unassembled WGS sequence"/>
</dbReference>
<organism evidence="2 3">
    <name type="scientific">Acer saccharum</name>
    <name type="common">Sugar maple</name>
    <dbReference type="NCBI Taxonomy" id="4024"/>
    <lineage>
        <taxon>Eukaryota</taxon>
        <taxon>Viridiplantae</taxon>
        <taxon>Streptophyta</taxon>
        <taxon>Embryophyta</taxon>
        <taxon>Tracheophyta</taxon>
        <taxon>Spermatophyta</taxon>
        <taxon>Magnoliopsida</taxon>
        <taxon>eudicotyledons</taxon>
        <taxon>Gunneridae</taxon>
        <taxon>Pentapetalae</taxon>
        <taxon>rosids</taxon>
        <taxon>malvids</taxon>
        <taxon>Sapindales</taxon>
        <taxon>Sapindaceae</taxon>
        <taxon>Hippocastanoideae</taxon>
        <taxon>Acereae</taxon>
        <taxon>Acer</taxon>
    </lineage>
</organism>
<feature type="domain" description="DUF2921" evidence="1">
    <location>
        <begin position="18"/>
        <end position="133"/>
    </location>
</feature>
<reference evidence="2" key="1">
    <citation type="journal article" date="2022" name="Plant J.">
        <title>Strategies of tolerance reflected in two North American maple genomes.</title>
        <authorList>
            <person name="McEvoy S.L."/>
            <person name="Sezen U.U."/>
            <person name="Trouern-Trend A."/>
            <person name="McMahon S.M."/>
            <person name="Schaberg P.G."/>
            <person name="Yang J."/>
            <person name="Wegrzyn J.L."/>
            <person name="Swenson N.G."/>
        </authorList>
    </citation>
    <scope>NUCLEOTIDE SEQUENCE</scope>
    <source>
        <strain evidence="2">NS2018</strain>
    </source>
</reference>
<evidence type="ECO:0000259" key="1">
    <source>
        <dbReference type="Pfam" id="PF25333"/>
    </source>
</evidence>
<proteinExistence type="predicted"/>
<accession>A0AA39W3K4</accession>
<sequence length="141" mass="15918">MLNNISSHSNINYPRDNNKFQSFQLQTKHVIKTDLEASLIFNISDIYYDGSLTCRTSYRRIEFSLKGFLSEYTGELCMVGTSSSYSSRQGNLLHLTAVLQLSGVKNSTITSLIRGTLQSLSSVDDPNYFEPISILMFPEKN</sequence>
<name>A0AA39W3K4_ACESA</name>
<dbReference type="EMBL" id="JAUESC010000003">
    <property type="protein sequence ID" value="KAK0601483.1"/>
    <property type="molecule type" value="Genomic_DNA"/>
</dbReference>
<keyword evidence="3" id="KW-1185">Reference proteome</keyword>
<protein>
    <recommendedName>
        <fullName evidence="1">DUF2921 domain-containing protein</fullName>
    </recommendedName>
</protein>
<dbReference type="Pfam" id="PF25333">
    <property type="entry name" value="DUF2921_N"/>
    <property type="match status" value="1"/>
</dbReference>
<dbReference type="PANTHER" id="PTHR33389">
    <property type="entry name" value="FAMILY PROTEIN, PUTATIVE (DUF2921)-RELATED"/>
    <property type="match status" value="1"/>
</dbReference>
<dbReference type="PANTHER" id="PTHR33389:SF18">
    <property type="entry name" value="OS01G0677900 PROTEIN"/>
    <property type="match status" value="1"/>
</dbReference>
<dbReference type="AlphaFoldDB" id="A0AA39W3K4"/>
<dbReference type="InterPro" id="IPR057425">
    <property type="entry name" value="DUF2921_N"/>
</dbReference>